<dbReference type="InterPro" id="IPR017441">
    <property type="entry name" value="Protein_kinase_ATP_BS"/>
</dbReference>
<keyword evidence="2 10" id="KW-0723">Serine/threonine-protein kinase</keyword>
<dbReference type="CDD" id="cd14014">
    <property type="entry name" value="STKc_PknB_like"/>
    <property type="match status" value="1"/>
</dbReference>
<dbReference type="SUPFAM" id="SSF56112">
    <property type="entry name" value="Protein kinase-like (PK-like)"/>
    <property type="match status" value="1"/>
</dbReference>
<evidence type="ECO:0000313" key="10">
    <source>
        <dbReference type="EMBL" id="SES31106.1"/>
    </source>
</evidence>
<accession>A0A1H9WAX4</accession>
<evidence type="ECO:0000256" key="2">
    <source>
        <dbReference type="ARBA" id="ARBA00022527"/>
    </source>
</evidence>
<keyword evidence="6 7" id="KW-0067">ATP-binding</keyword>
<evidence type="ECO:0000259" key="9">
    <source>
        <dbReference type="PROSITE" id="PS50011"/>
    </source>
</evidence>
<gene>
    <name evidence="10" type="ORF">SAMN05421870_116110</name>
</gene>
<dbReference type="AlphaFoldDB" id="A0A1H9WAX4"/>
<evidence type="ECO:0000313" key="11">
    <source>
        <dbReference type="Proteomes" id="UP000182841"/>
    </source>
</evidence>
<dbReference type="Pfam" id="PF00069">
    <property type="entry name" value="Pkinase"/>
    <property type="match status" value="1"/>
</dbReference>
<feature type="region of interest" description="Disordered" evidence="8">
    <location>
        <begin position="393"/>
        <end position="415"/>
    </location>
</feature>
<dbReference type="Proteomes" id="UP000182841">
    <property type="component" value="Unassembled WGS sequence"/>
</dbReference>
<evidence type="ECO:0000256" key="6">
    <source>
        <dbReference type="ARBA" id="ARBA00022840"/>
    </source>
</evidence>
<dbReference type="PROSITE" id="PS50011">
    <property type="entry name" value="PROTEIN_KINASE_DOM"/>
    <property type="match status" value="1"/>
</dbReference>
<dbReference type="RefSeq" id="WP_079172108.1">
    <property type="nucleotide sequence ID" value="NZ_FOGO01000016.1"/>
</dbReference>
<evidence type="ECO:0000256" key="5">
    <source>
        <dbReference type="ARBA" id="ARBA00022777"/>
    </source>
</evidence>
<dbReference type="Pfam" id="PF13424">
    <property type="entry name" value="TPR_12"/>
    <property type="match status" value="1"/>
</dbReference>
<dbReference type="PROSITE" id="PS00107">
    <property type="entry name" value="PROTEIN_KINASE_ATP"/>
    <property type="match status" value="1"/>
</dbReference>
<dbReference type="InterPro" id="IPR011990">
    <property type="entry name" value="TPR-like_helical_dom_sf"/>
</dbReference>
<feature type="domain" description="Protein kinase" evidence="9">
    <location>
        <begin position="11"/>
        <end position="279"/>
    </location>
</feature>
<keyword evidence="11" id="KW-1185">Reference proteome</keyword>
<dbReference type="PANTHER" id="PTHR43289">
    <property type="entry name" value="MITOGEN-ACTIVATED PROTEIN KINASE KINASE KINASE 20-RELATED"/>
    <property type="match status" value="1"/>
</dbReference>
<feature type="compositionally biased region" description="Low complexity" evidence="8">
    <location>
        <begin position="393"/>
        <end position="402"/>
    </location>
</feature>
<dbReference type="PANTHER" id="PTHR43289:SF6">
    <property type="entry name" value="SERINE_THREONINE-PROTEIN KINASE NEKL-3"/>
    <property type="match status" value="1"/>
</dbReference>
<dbReference type="Gene3D" id="1.10.510.10">
    <property type="entry name" value="Transferase(Phosphotransferase) domain 1"/>
    <property type="match status" value="1"/>
</dbReference>
<dbReference type="OrthoDB" id="9762169at2"/>
<dbReference type="SUPFAM" id="SSF48452">
    <property type="entry name" value="TPR-like"/>
    <property type="match status" value="1"/>
</dbReference>
<dbReference type="EC" id="2.7.11.1" evidence="1"/>
<keyword evidence="5 10" id="KW-0418">Kinase</keyword>
<dbReference type="Gene3D" id="1.25.40.10">
    <property type="entry name" value="Tetratricopeptide repeat domain"/>
    <property type="match status" value="1"/>
</dbReference>
<dbReference type="GO" id="GO:0004674">
    <property type="term" value="F:protein serine/threonine kinase activity"/>
    <property type="evidence" value="ECO:0007669"/>
    <property type="project" value="UniProtKB-KW"/>
</dbReference>
<dbReference type="EMBL" id="FOGO01000016">
    <property type="protein sequence ID" value="SES31106.1"/>
    <property type="molecule type" value="Genomic_DNA"/>
</dbReference>
<evidence type="ECO:0000256" key="7">
    <source>
        <dbReference type="PROSITE-ProRule" id="PRU10141"/>
    </source>
</evidence>
<evidence type="ECO:0000256" key="8">
    <source>
        <dbReference type="SAM" id="MobiDB-lite"/>
    </source>
</evidence>
<evidence type="ECO:0000256" key="3">
    <source>
        <dbReference type="ARBA" id="ARBA00022679"/>
    </source>
</evidence>
<dbReference type="GO" id="GO:0005524">
    <property type="term" value="F:ATP binding"/>
    <property type="evidence" value="ECO:0007669"/>
    <property type="project" value="UniProtKB-UniRule"/>
</dbReference>
<dbReference type="FunFam" id="1.10.510.10:FF:000021">
    <property type="entry name" value="Serine/threonine protein kinase"/>
    <property type="match status" value="1"/>
</dbReference>
<keyword evidence="4 7" id="KW-0547">Nucleotide-binding</keyword>
<name>A0A1H9WAX4_9ACTN</name>
<dbReference type="InterPro" id="IPR011009">
    <property type="entry name" value="Kinase-like_dom_sf"/>
</dbReference>
<protein>
    <recommendedName>
        <fullName evidence="1">non-specific serine/threonine protein kinase</fullName>
        <ecNumber evidence="1">2.7.11.1</ecNumber>
    </recommendedName>
</protein>
<feature type="compositionally biased region" description="Low complexity" evidence="8">
    <location>
        <begin position="339"/>
        <end position="355"/>
    </location>
</feature>
<evidence type="ECO:0000256" key="1">
    <source>
        <dbReference type="ARBA" id="ARBA00012513"/>
    </source>
</evidence>
<evidence type="ECO:0000256" key="4">
    <source>
        <dbReference type="ARBA" id="ARBA00022741"/>
    </source>
</evidence>
<dbReference type="Gene3D" id="3.30.200.20">
    <property type="entry name" value="Phosphorylase Kinase, domain 1"/>
    <property type="match status" value="1"/>
</dbReference>
<organism evidence="10 11">
    <name type="scientific">Streptomyces qinglanensis</name>
    <dbReference type="NCBI Taxonomy" id="943816"/>
    <lineage>
        <taxon>Bacteria</taxon>
        <taxon>Bacillati</taxon>
        <taxon>Actinomycetota</taxon>
        <taxon>Actinomycetes</taxon>
        <taxon>Kitasatosporales</taxon>
        <taxon>Streptomycetaceae</taxon>
        <taxon>Streptomyces</taxon>
    </lineage>
</organism>
<sequence>MVQSTLIHGRYRLLDLVGRGGMGEVWRARDESLGRRVAVKCLKPLARRDDAGFLRVLRERFRREARVAASLQHRGVTVVHDFGDDDGLLYLVMELLEGRNLSQLLADNKGQPLPMAEVLDVAEQVAAALTYTHAQGVVHRDLKPANVMRSEDGAVKICDFGIARLAHDIGFTARISGTGTAMGTPHYMSPEQIADSAVDHRSDLYSFGCVLYEIATGSPPFEGGDPWAVLVGHRDTPPVPPRVHRPELPPPLAAAILRLLAKAPDERPGAAAGLADELAAARAHLPGAWTGTWGTAAFPGAPAAVGGIAPLWMPPWTRGMDAGLPAGGGRPARTPPEGAPVGAGGLSAWWSGSPGRPSGAHPVSPGPGGSAALRGPVASWGVARVSAASAAADTRAAARPAPARVPPRGAPPRERLAVLADRRDAGLRLGRAGRWEEAYAVHRAVAAEHELLLGPYHPDTLASRHETGTALARSGRHPEALEEYARTAAGRARALGPDHPDTLAVRHELGHALGRLGRWEEALEVHRQLASAREQALGSADPATVASRNEEAHCLERLGRRSEADEVYRELARRR</sequence>
<feature type="region of interest" description="Disordered" evidence="8">
    <location>
        <begin position="325"/>
        <end position="370"/>
    </location>
</feature>
<dbReference type="SMART" id="SM00220">
    <property type="entry name" value="S_TKc"/>
    <property type="match status" value="1"/>
</dbReference>
<dbReference type="InterPro" id="IPR000719">
    <property type="entry name" value="Prot_kinase_dom"/>
</dbReference>
<proteinExistence type="predicted"/>
<reference evidence="11" key="1">
    <citation type="submission" date="2016-10" db="EMBL/GenBank/DDBJ databases">
        <authorList>
            <person name="Varghese N."/>
            <person name="Submissions S."/>
        </authorList>
    </citation>
    <scope>NUCLEOTIDE SEQUENCE [LARGE SCALE GENOMIC DNA]</scope>
    <source>
        <strain evidence="11">CGMCC 4.6825</strain>
    </source>
</reference>
<keyword evidence="3" id="KW-0808">Transferase</keyword>
<feature type="binding site" evidence="7">
    <location>
        <position position="40"/>
    </location>
    <ligand>
        <name>ATP</name>
        <dbReference type="ChEBI" id="CHEBI:30616"/>
    </ligand>
</feature>